<dbReference type="RefSeq" id="XP_038789126.1">
    <property type="nucleotide sequence ID" value="XM_038927848.1"/>
</dbReference>
<keyword evidence="2" id="KW-1185">Reference proteome</keyword>
<evidence type="ECO:0000313" key="1">
    <source>
        <dbReference type="EMBL" id="KAF7679053.1"/>
    </source>
</evidence>
<name>A0A8H7BGI1_9PLEO</name>
<proteinExistence type="predicted"/>
<sequence length="108" mass="11706">MSNPIDRVAAVNCPALVLILCVRHAITPLMPLKQPAPVPSPLCSAPGSTHAIRYDTAVRMHPISAPKLAKRGRCRRKRAANPTSKLWGAVILTRLQHLTRSPHALDPA</sequence>
<dbReference type="Proteomes" id="UP000596902">
    <property type="component" value="Unassembled WGS sequence"/>
</dbReference>
<organism evidence="1 2">
    <name type="scientific">Alternaria burnsii</name>
    <dbReference type="NCBI Taxonomy" id="1187904"/>
    <lineage>
        <taxon>Eukaryota</taxon>
        <taxon>Fungi</taxon>
        <taxon>Dikarya</taxon>
        <taxon>Ascomycota</taxon>
        <taxon>Pezizomycotina</taxon>
        <taxon>Dothideomycetes</taxon>
        <taxon>Pleosporomycetidae</taxon>
        <taxon>Pleosporales</taxon>
        <taxon>Pleosporineae</taxon>
        <taxon>Pleosporaceae</taxon>
        <taxon>Alternaria</taxon>
        <taxon>Alternaria sect. Alternaria</taxon>
    </lineage>
</organism>
<reference evidence="1" key="2">
    <citation type="submission" date="2020-08" db="EMBL/GenBank/DDBJ databases">
        <title>Draft Genome Sequence of Cumin Blight Pathogen Alternaria burnsii.</title>
        <authorList>
            <person name="Feng Z."/>
        </authorList>
    </citation>
    <scope>NUCLEOTIDE SEQUENCE</scope>
    <source>
        <strain evidence="1">CBS107.38</strain>
    </source>
</reference>
<protein>
    <submittedName>
        <fullName evidence="1">Uncharacterized protein</fullName>
    </submittedName>
</protein>
<comment type="caution">
    <text evidence="1">The sequence shown here is derived from an EMBL/GenBank/DDBJ whole genome shotgun (WGS) entry which is preliminary data.</text>
</comment>
<dbReference type="AlphaFoldDB" id="A0A8H7BGI1"/>
<dbReference type="EMBL" id="JAAABM010000003">
    <property type="protein sequence ID" value="KAF7679053.1"/>
    <property type="molecule type" value="Genomic_DNA"/>
</dbReference>
<accession>A0A8H7BGI1</accession>
<dbReference type="GeneID" id="62201026"/>
<gene>
    <name evidence="1" type="ORF">GT037_002801</name>
</gene>
<evidence type="ECO:0000313" key="2">
    <source>
        <dbReference type="Proteomes" id="UP000596902"/>
    </source>
</evidence>
<reference evidence="1" key="1">
    <citation type="submission" date="2020-01" db="EMBL/GenBank/DDBJ databases">
        <authorList>
            <person name="Feng Z.H.Z."/>
        </authorList>
    </citation>
    <scope>NUCLEOTIDE SEQUENCE</scope>
    <source>
        <strain evidence="1">CBS107.38</strain>
    </source>
</reference>